<dbReference type="SUPFAM" id="SSF53850">
    <property type="entry name" value="Periplasmic binding protein-like II"/>
    <property type="match status" value="1"/>
</dbReference>
<sequence length="288" mass="32835">MPKPHRLTRLLLCACALAAACAQADTLYYPRPESFENGQSDYGFELLQLALSKAGSKHHAELTPEYRQQNRAIVELIANRGKIHVVGTMTSVEREVEMLPVRIPISKGLIGWRILLVREEKRDWLRDVHNARELRDVRMALGYDWPDLKVLRGAGLQPEIVPAYSRLIPMLKAGRIDAVPRSINEIWSELRNHPGLSDEPHLVLHYKAADYFFVNYANRELADEIRRGLEAAQADGSFDRLLLGYYGPMLSRAALGKRRVIELPNPGLPSDTPLGRKELWLTYEQLRR</sequence>
<dbReference type="Gene3D" id="3.40.190.10">
    <property type="entry name" value="Periplasmic binding protein-like II"/>
    <property type="match status" value="1"/>
</dbReference>
<dbReference type="RefSeq" id="WP_155456806.1">
    <property type="nucleotide sequence ID" value="NZ_WNKX01000029.1"/>
</dbReference>
<protein>
    <submittedName>
        <fullName evidence="2">Uncharacterized protein</fullName>
    </submittedName>
</protein>
<name>A0A6L6QQS9_9BURK</name>
<proteinExistence type="predicted"/>
<evidence type="ECO:0000313" key="2">
    <source>
        <dbReference type="EMBL" id="MTW13893.1"/>
    </source>
</evidence>
<feature type="signal peptide" evidence="1">
    <location>
        <begin position="1"/>
        <end position="24"/>
    </location>
</feature>
<comment type="caution">
    <text evidence="2">The sequence shown here is derived from an EMBL/GenBank/DDBJ whole genome shotgun (WGS) entry which is preliminary data.</text>
</comment>
<dbReference type="AlphaFoldDB" id="A0A6L6QQS9"/>
<keyword evidence="1" id="KW-0732">Signal</keyword>
<dbReference type="Proteomes" id="UP000472320">
    <property type="component" value="Unassembled WGS sequence"/>
</dbReference>
<evidence type="ECO:0000256" key="1">
    <source>
        <dbReference type="SAM" id="SignalP"/>
    </source>
</evidence>
<gene>
    <name evidence="2" type="ORF">GM658_25085</name>
</gene>
<feature type="chain" id="PRO_5026965660" evidence="1">
    <location>
        <begin position="25"/>
        <end position="288"/>
    </location>
</feature>
<accession>A0A6L6QQS9</accession>
<organism evidence="2 3">
    <name type="scientific">Massilia eburnea</name>
    <dbReference type="NCBI Taxonomy" id="1776165"/>
    <lineage>
        <taxon>Bacteria</taxon>
        <taxon>Pseudomonadati</taxon>
        <taxon>Pseudomonadota</taxon>
        <taxon>Betaproteobacteria</taxon>
        <taxon>Burkholderiales</taxon>
        <taxon>Oxalobacteraceae</taxon>
        <taxon>Telluria group</taxon>
        <taxon>Massilia</taxon>
    </lineage>
</organism>
<dbReference type="EMBL" id="WNKX01000029">
    <property type="protein sequence ID" value="MTW13893.1"/>
    <property type="molecule type" value="Genomic_DNA"/>
</dbReference>
<dbReference type="OrthoDB" id="547680at2"/>
<reference evidence="2 3" key="1">
    <citation type="submission" date="2019-11" db="EMBL/GenBank/DDBJ databases">
        <title>Type strains purchased from KCTC, JCM and DSMZ.</title>
        <authorList>
            <person name="Lu H."/>
        </authorList>
    </citation>
    <scope>NUCLEOTIDE SEQUENCE [LARGE SCALE GENOMIC DNA]</scope>
    <source>
        <strain evidence="2 3">JCM 31587</strain>
    </source>
</reference>
<keyword evidence="3" id="KW-1185">Reference proteome</keyword>
<evidence type="ECO:0000313" key="3">
    <source>
        <dbReference type="Proteomes" id="UP000472320"/>
    </source>
</evidence>
<dbReference type="PROSITE" id="PS51257">
    <property type="entry name" value="PROKAR_LIPOPROTEIN"/>
    <property type="match status" value="1"/>
</dbReference>